<evidence type="ECO:0000256" key="2">
    <source>
        <dbReference type="ARBA" id="ARBA00008583"/>
    </source>
</evidence>
<keyword evidence="4" id="KW-1003">Cell membrane</keyword>
<dbReference type="FunFam" id="1.20.1740.10:FF:000001">
    <property type="entry name" value="Amino acid permease"/>
    <property type="match status" value="1"/>
</dbReference>
<dbReference type="Gene3D" id="1.20.1740.10">
    <property type="entry name" value="Amino acid/polyamine transporter I"/>
    <property type="match status" value="1"/>
</dbReference>
<comment type="subcellular location">
    <subcellularLocation>
        <location evidence="1">Cell membrane</location>
        <topology evidence="1">Multi-pass membrane protein</topology>
    </subcellularLocation>
</comment>
<evidence type="ECO:0000259" key="11">
    <source>
        <dbReference type="Pfam" id="PF00324"/>
    </source>
</evidence>
<evidence type="ECO:0000256" key="1">
    <source>
        <dbReference type="ARBA" id="ARBA00004651"/>
    </source>
</evidence>
<feature type="transmembrane region" description="Helical" evidence="10">
    <location>
        <begin position="259"/>
        <end position="285"/>
    </location>
</feature>
<reference evidence="12" key="2">
    <citation type="submission" date="2020-09" db="EMBL/GenBank/DDBJ databases">
        <authorList>
            <person name="Sun Q."/>
            <person name="Zhou Y."/>
        </authorList>
    </citation>
    <scope>NUCLEOTIDE SEQUENCE</scope>
    <source>
        <strain evidence="12">CGMCC 4.5737</strain>
    </source>
</reference>
<dbReference type="InterPro" id="IPR004840">
    <property type="entry name" value="Amino_acid_permease_CS"/>
</dbReference>
<dbReference type="PANTHER" id="PTHR43495">
    <property type="entry name" value="GABA PERMEASE"/>
    <property type="match status" value="1"/>
</dbReference>
<keyword evidence="6" id="KW-0029">Amino-acid transport</keyword>
<protein>
    <submittedName>
        <fullName evidence="12">L-asparagine permease</fullName>
    </submittedName>
</protein>
<dbReference type="PANTHER" id="PTHR43495:SF1">
    <property type="entry name" value="L-ASPARAGINE PERMEASE"/>
    <property type="match status" value="1"/>
</dbReference>
<dbReference type="InterPro" id="IPR004841">
    <property type="entry name" value="AA-permease/SLC12A_dom"/>
</dbReference>
<evidence type="ECO:0000313" key="12">
    <source>
        <dbReference type="EMBL" id="GGM72251.1"/>
    </source>
</evidence>
<evidence type="ECO:0000256" key="9">
    <source>
        <dbReference type="SAM" id="MobiDB-lite"/>
    </source>
</evidence>
<feature type="transmembrane region" description="Helical" evidence="10">
    <location>
        <begin position="142"/>
        <end position="163"/>
    </location>
</feature>
<dbReference type="Pfam" id="PF00324">
    <property type="entry name" value="AA_permease"/>
    <property type="match status" value="1"/>
</dbReference>
<evidence type="ECO:0000313" key="13">
    <source>
        <dbReference type="Proteomes" id="UP000637578"/>
    </source>
</evidence>
<reference evidence="12" key="1">
    <citation type="journal article" date="2014" name="Int. J. Syst. Evol. Microbiol.">
        <title>Complete genome sequence of Corynebacterium casei LMG S-19264T (=DSM 44701T), isolated from a smear-ripened cheese.</title>
        <authorList>
            <consortium name="US DOE Joint Genome Institute (JGI-PGF)"/>
            <person name="Walter F."/>
            <person name="Albersmeier A."/>
            <person name="Kalinowski J."/>
            <person name="Ruckert C."/>
        </authorList>
    </citation>
    <scope>NUCLEOTIDE SEQUENCE</scope>
    <source>
        <strain evidence="12">CGMCC 4.5737</strain>
    </source>
</reference>
<keyword evidence="5 10" id="KW-0812">Transmembrane</keyword>
<gene>
    <name evidence="12" type="primary">ansP</name>
    <name evidence="12" type="ORF">GCM10012275_48470</name>
</gene>
<name>A0A8J3CC37_9PSEU</name>
<feature type="region of interest" description="Disordered" evidence="9">
    <location>
        <begin position="1"/>
        <end position="22"/>
    </location>
</feature>
<dbReference type="GO" id="GO:0005886">
    <property type="term" value="C:plasma membrane"/>
    <property type="evidence" value="ECO:0007669"/>
    <property type="project" value="UniProtKB-SubCell"/>
</dbReference>
<evidence type="ECO:0000256" key="10">
    <source>
        <dbReference type="SAM" id="Phobius"/>
    </source>
</evidence>
<dbReference type="AlphaFoldDB" id="A0A8J3CC37"/>
<feature type="transmembrane region" description="Helical" evidence="10">
    <location>
        <begin position="114"/>
        <end position="136"/>
    </location>
</feature>
<sequence length="491" mass="52017">MDSLELNRTPGTPGAGGVDTGDDGYAKSLTNRQVQMIAIGGAIGVGLFLGAGGRLQAAGPGLVLSYAAAGIAAFFVMRALGELVLHRPVAGSFVEYAREFIGPWAGFASGWMYWVNWAMTGIAEITAAAIYVHKWLPDVPQWITALIALGVLLVINLLSVKLFGELEFWFSVIKVLAIVVFLFVGLALVITSAGIGDTGVHAAVSNLTTHDGFLPMGFPVVLLALQGVIFAYSAIEMVGIAAGETQNPHKVIPRAVNGVVWRIGIFYIGSVLLLTMILPWTMYSGKESPFVTVFSALGVPGAGDLMNAVVLTAALSSCNSGLYSTGRILRSLASKGEAPAFTARMSSRHVPYGGILFTAIVYLFGVFLNYLVPSAAFDIAVNVASLGIITTWMTLLFCQVRLRQRAARGEIERPSFRMPGSPYTNYGALGFLVLCLALMAFSDDWKQQLAIALAPVLAVVLVVGWKLVSARRRAAEGATALAAVAAREPVD</sequence>
<evidence type="ECO:0000256" key="6">
    <source>
        <dbReference type="ARBA" id="ARBA00022970"/>
    </source>
</evidence>
<comment type="similarity">
    <text evidence="2">Belongs to the amino acid-polyamine-organocation (APC) superfamily. Amino acid transporter (AAT) (TC 2.A.3.1) family.</text>
</comment>
<evidence type="ECO:0000256" key="3">
    <source>
        <dbReference type="ARBA" id="ARBA00022448"/>
    </source>
</evidence>
<keyword evidence="7 10" id="KW-1133">Transmembrane helix</keyword>
<dbReference type="PROSITE" id="PS00218">
    <property type="entry name" value="AMINO_ACID_PERMEASE_1"/>
    <property type="match status" value="1"/>
</dbReference>
<keyword evidence="8 10" id="KW-0472">Membrane</keyword>
<organism evidence="12 13">
    <name type="scientific">Longimycelium tulufanense</name>
    <dbReference type="NCBI Taxonomy" id="907463"/>
    <lineage>
        <taxon>Bacteria</taxon>
        <taxon>Bacillati</taxon>
        <taxon>Actinomycetota</taxon>
        <taxon>Actinomycetes</taxon>
        <taxon>Pseudonocardiales</taxon>
        <taxon>Pseudonocardiaceae</taxon>
        <taxon>Longimycelium</taxon>
    </lineage>
</organism>
<keyword evidence="3" id="KW-0813">Transport</keyword>
<feature type="domain" description="Amino acid permease/ SLC12A" evidence="11">
    <location>
        <begin position="34"/>
        <end position="471"/>
    </location>
</feature>
<evidence type="ECO:0000256" key="7">
    <source>
        <dbReference type="ARBA" id="ARBA00022989"/>
    </source>
</evidence>
<evidence type="ECO:0000256" key="5">
    <source>
        <dbReference type="ARBA" id="ARBA00022692"/>
    </source>
</evidence>
<comment type="caution">
    <text evidence="12">The sequence shown here is derived from an EMBL/GenBank/DDBJ whole genome shotgun (WGS) entry which is preliminary data.</text>
</comment>
<dbReference type="PIRSF" id="PIRSF006060">
    <property type="entry name" value="AA_transporter"/>
    <property type="match status" value="1"/>
</dbReference>
<feature type="transmembrane region" description="Helical" evidence="10">
    <location>
        <begin position="57"/>
        <end position="77"/>
    </location>
</feature>
<keyword evidence="13" id="KW-1185">Reference proteome</keyword>
<feature type="transmembrane region" description="Helical" evidence="10">
    <location>
        <begin position="34"/>
        <end position="51"/>
    </location>
</feature>
<accession>A0A8J3CC37</accession>
<evidence type="ECO:0000256" key="4">
    <source>
        <dbReference type="ARBA" id="ARBA00022475"/>
    </source>
</evidence>
<feature type="transmembrane region" description="Helical" evidence="10">
    <location>
        <begin position="175"/>
        <end position="196"/>
    </location>
</feature>
<feature type="transmembrane region" description="Helical" evidence="10">
    <location>
        <begin position="423"/>
        <end position="442"/>
    </location>
</feature>
<dbReference type="GO" id="GO:0006865">
    <property type="term" value="P:amino acid transport"/>
    <property type="evidence" value="ECO:0007669"/>
    <property type="project" value="UniProtKB-KW"/>
</dbReference>
<proteinExistence type="inferred from homology"/>
<feature type="transmembrane region" description="Helical" evidence="10">
    <location>
        <begin position="350"/>
        <end position="373"/>
    </location>
</feature>
<feature type="transmembrane region" description="Helical" evidence="10">
    <location>
        <begin position="379"/>
        <end position="402"/>
    </location>
</feature>
<evidence type="ECO:0000256" key="8">
    <source>
        <dbReference type="ARBA" id="ARBA00023136"/>
    </source>
</evidence>
<dbReference type="EMBL" id="BMMK01000028">
    <property type="protein sequence ID" value="GGM72251.1"/>
    <property type="molecule type" value="Genomic_DNA"/>
</dbReference>
<dbReference type="Proteomes" id="UP000637578">
    <property type="component" value="Unassembled WGS sequence"/>
</dbReference>
<feature type="transmembrane region" description="Helical" evidence="10">
    <location>
        <begin position="448"/>
        <end position="468"/>
    </location>
</feature>
<dbReference type="GO" id="GO:0055085">
    <property type="term" value="P:transmembrane transport"/>
    <property type="evidence" value="ECO:0007669"/>
    <property type="project" value="InterPro"/>
</dbReference>
<feature type="transmembrane region" description="Helical" evidence="10">
    <location>
        <begin position="216"/>
        <end position="238"/>
    </location>
</feature>